<keyword evidence="1" id="KW-0732">Signal</keyword>
<gene>
    <name evidence="2" type="ORF">HYS17_09600</name>
</gene>
<organism evidence="2 3">
    <name type="scientific">Micavibrio aeruginosavorus</name>
    <dbReference type="NCBI Taxonomy" id="349221"/>
    <lineage>
        <taxon>Bacteria</taxon>
        <taxon>Pseudomonadati</taxon>
        <taxon>Bdellovibrionota</taxon>
        <taxon>Bdellovibrionia</taxon>
        <taxon>Bdellovibrionales</taxon>
        <taxon>Pseudobdellovibrionaceae</taxon>
        <taxon>Micavibrio</taxon>
    </lineage>
</organism>
<sequence>MKQVVILSVVLLFIGILMPVQARAHGLEQHGAYTASSSGDTVGHSKQSVSVKKEVGDTINLSSSEYPTQKSCNGSCCGFSMCCMTGLPANAALGLESERNKQAIVPYRQSLPQGPPYSLLRPPRFSA</sequence>
<evidence type="ECO:0008006" key="4">
    <source>
        <dbReference type="Google" id="ProtNLM"/>
    </source>
</evidence>
<feature type="signal peptide" evidence="1">
    <location>
        <begin position="1"/>
        <end position="22"/>
    </location>
</feature>
<evidence type="ECO:0000256" key="1">
    <source>
        <dbReference type="SAM" id="SignalP"/>
    </source>
</evidence>
<dbReference type="AlphaFoldDB" id="A0A7T5R1E7"/>
<accession>A0A7T5R1E7</accession>
<dbReference type="Proteomes" id="UP000595362">
    <property type="component" value="Chromosome"/>
</dbReference>
<protein>
    <recommendedName>
        <fullName evidence="4">DUF2946 domain-containing protein</fullName>
    </recommendedName>
</protein>
<proteinExistence type="predicted"/>
<evidence type="ECO:0000313" key="2">
    <source>
        <dbReference type="EMBL" id="QQG35750.1"/>
    </source>
</evidence>
<dbReference type="EMBL" id="CP066681">
    <property type="protein sequence ID" value="QQG35750.1"/>
    <property type="molecule type" value="Genomic_DNA"/>
</dbReference>
<reference evidence="2 3" key="1">
    <citation type="submission" date="2020-07" db="EMBL/GenBank/DDBJ databases">
        <title>Huge and variable diversity of episymbiotic CPR bacteria and DPANN archaea in groundwater ecosystems.</title>
        <authorList>
            <person name="He C.Y."/>
            <person name="Keren R."/>
            <person name="Whittaker M."/>
            <person name="Farag I.F."/>
            <person name="Doudna J."/>
            <person name="Cate J.H.D."/>
            <person name="Banfield J.F."/>
        </authorList>
    </citation>
    <scope>NUCLEOTIDE SEQUENCE [LARGE SCALE GENOMIC DNA]</scope>
    <source>
        <strain evidence="2">NC_groundwater_70_Ag_B-0.1um_54_66</strain>
    </source>
</reference>
<feature type="chain" id="PRO_5032394681" description="DUF2946 domain-containing protein" evidence="1">
    <location>
        <begin position="23"/>
        <end position="127"/>
    </location>
</feature>
<name>A0A7T5R1E7_9BACT</name>
<evidence type="ECO:0000313" key="3">
    <source>
        <dbReference type="Proteomes" id="UP000595362"/>
    </source>
</evidence>